<evidence type="ECO:0000256" key="1">
    <source>
        <dbReference type="SAM" id="Phobius"/>
    </source>
</evidence>
<comment type="caution">
    <text evidence="2">The sequence shown here is derived from an EMBL/GenBank/DDBJ whole genome shotgun (WGS) entry which is preliminary data.</text>
</comment>
<proteinExistence type="predicted"/>
<keyword evidence="1" id="KW-0812">Transmembrane</keyword>
<evidence type="ECO:0000313" key="2">
    <source>
        <dbReference type="EMBL" id="MEX4008235.1"/>
    </source>
</evidence>
<gene>
    <name evidence="2" type="ORF">V1479_13045</name>
</gene>
<dbReference type="EMBL" id="JAZHFV010000003">
    <property type="protein sequence ID" value="MEX4008235.1"/>
    <property type="molecule type" value="Genomic_DNA"/>
</dbReference>
<keyword evidence="3" id="KW-1185">Reference proteome</keyword>
<keyword evidence="1" id="KW-0472">Membrane</keyword>
<accession>A0ABV3WUA9</accession>
<evidence type="ECO:0000313" key="3">
    <source>
        <dbReference type="Proteomes" id="UP001559025"/>
    </source>
</evidence>
<protein>
    <recommendedName>
        <fullName evidence="4">RDD family protein</fullName>
    </recommendedName>
</protein>
<reference evidence="2 3" key="1">
    <citation type="submission" date="2024-01" db="EMBL/GenBank/DDBJ databases">
        <title>New evidence supports the origin of RcGTA from prophage.</title>
        <authorList>
            <person name="Xu Y."/>
            <person name="Liu B."/>
            <person name="Chen F."/>
        </authorList>
    </citation>
    <scope>NUCLEOTIDE SEQUENCE [LARGE SCALE GENOMIC DNA]</scope>
    <source>
        <strain evidence="2 3">CBW1107-2</strain>
    </source>
</reference>
<keyword evidence="1" id="KW-1133">Transmembrane helix</keyword>
<organism evidence="2 3">
    <name type="scientific">Neoaquamicrobium sediminum</name>
    <dbReference type="NCBI Taxonomy" id="1849104"/>
    <lineage>
        <taxon>Bacteria</taxon>
        <taxon>Pseudomonadati</taxon>
        <taxon>Pseudomonadota</taxon>
        <taxon>Alphaproteobacteria</taxon>
        <taxon>Hyphomicrobiales</taxon>
        <taxon>Phyllobacteriaceae</taxon>
        <taxon>Neoaquamicrobium</taxon>
    </lineage>
</organism>
<sequence>MDASEAKVFPYWRAVGSFLLDFVTSFLVLGYLFAFMIGQTTEAGFRLTGLPAFLVIVLVVAYFVVFNRFLGGTIWRRILGVPPVR</sequence>
<dbReference type="RefSeq" id="WP_368803261.1">
    <property type="nucleotide sequence ID" value="NZ_JAZHFV010000003.1"/>
</dbReference>
<feature type="transmembrane region" description="Helical" evidence="1">
    <location>
        <begin position="12"/>
        <end position="37"/>
    </location>
</feature>
<feature type="transmembrane region" description="Helical" evidence="1">
    <location>
        <begin position="49"/>
        <end position="70"/>
    </location>
</feature>
<evidence type="ECO:0008006" key="4">
    <source>
        <dbReference type="Google" id="ProtNLM"/>
    </source>
</evidence>
<name>A0ABV3WUA9_9HYPH</name>
<dbReference type="Proteomes" id="UP001559025">
    <property type="component" value="Unassembled WGS sequence"/>
</dbReference>